<sequence>MIHIFKNNKLSPLFLLVFFLLFSCKGDDDIRRIRLKVDQKKVTSNPNEESDIISCFIKESVSKSLKGINTDKLKYYTVERNDTILVIAKVSDMMGIQKSSRKKMLFAINDCLISSERYYMKKIYIDVEGNFSTLLVKTPMRYDLDGRFADEDLLLSFYGKSKIPFKK</sequence>
<keyword evidence="2" id="KW-1185">Reference proteome</keyword>
<gene>
    <name evidence="1" type="ORF">FLAPXU55_02203</name>
</gene>
<comment type="caution">
    <text evidence="1">The sequence shown here is derived from an EMBL/GenBank/DDBJ whole genome shotgun (WGS) entry which is preliminary data.</text>
</comment>
<reference evidence="1 2" key="1">
    <citation type="submission" date="2020-06" db="EMBL/GenBank/DDBJ databases">
        <authorList>
            <person name="Criscuolo A."/>
        </authorList>
    </citation>
    <scope>NUCLEOTIDE SEQUENCE [LARGE SCALE GENOMIC DNA]</scope>
    <source>
        <strain evidence="1">PXU-55</strain>
    </source>
</reference>
<evidence type="ECO:0000313" key="2">
    <source>
        <dbReference type="Proteomes" id="UP000533639"/>
    </source>
</evidence>
<accession>A0A9N8P1U6</accession>
<name>A0A9N8P1U6_9FLAO</name>
<protein>
    <submittedName>
        <fullName evidence="1">Uncharacterized protein</fullName>
    </submittedName>
</protein>
<dbReference type="RefSeq" id="WP_180857700.1">
    <property type="nucleotide sequence ID" value="NZ_CAIJDE010000041.1"/>
</dbReference>
<evidence type="ECO:0000313" key="1">
    <source>
        <dbReference type="EMBL" id="CAC9974506.1"/>
    </source>
</evidence>
<organism evidence="1 2">
    <name type="scientific">Flavobacterium panici</name>
    <dbReference type="NCBI Taxonomy" id="2654843"/>
    <lineage>
        <taxon>Bacteria</taxon>
        <taxon>Pseudomonadati</taxon>
        <taxon>Bacteroidota</taxon>
        <taxon>Flavobacteriia</taxon>
        <taxon>Flavobacteriales</taxon>
        <taxon>Flavobacteriaceae</taxon>
        <taxon>Flavobacterium</taxon>
    </lineage>
</organism>
<dbReference type="Proteomes" id="UP000533639">
    <property type="component" value="Unassembled WGS sequence"/>
</dbReference>
<dbReference type="AlphaFoldDB" id="A0A9N8P1U6"/>
<dbReference type="EMBL" id="CAIJDE010000041">
    <property type="protein sequence ID" value="CAC9974506.1"/>
    <property type="molecule type" value="Genomic_DNA"/>
</dbReference>
<dbReference type="PROSITE" id="PS51257">
    <property type="entry name" value="PROKAR_LIPOPROTEIN"/>
    <property type="match status" value="1"/>
</dbReference>
<proteinExistence type="predicted"/>